<dbReference type="Proteomes" id="UP000199306">
    <property type="component" value="Unassembled WGS sequence"/>
</dbReference>
<feature type="domain" description="Exonuclease" evidence="4">
    <location>
        <begin position="3"/>
        <end position="194"/>
    </location>
</feature>
<evidence type="ECO:0000313" key="5">
    <source>
        <dbReference type="EMBL" id="SFP76155.1"/>
    </source>
</evidence>
<dbReference type="GO" id="GO:0003676">
    <property type="term" value="F:nucleic acid binding"/>
    <property type="evidence" value="ECO:0007669"/>
    <property type="project" value="InterPro"/>
</dbReference>
<gene>
    <name evidence="5" type="ORF">SAMN04515674_105294</name>
</gene>
<dbReference type="PANTHER" id="PTHR30231:SF4">
    <property type="entry name" value="PROTEIN NEN2"/>
    <property type="match status" value="1"/>
</dbReference>
<name>A0A1I5SZF3_9BACT</name>
<evidence type="ECO:0000313" key="6">
    <source>
        <dbReference type="Proteomes" id="UP000199306"/>
    </source>
</evidence>
<dbReference type="STRING" id="1079859.SAMN04515674_105294"/>
<keyword evidence="6" id="KW-1185">Reference proteome</keyword>
<dbReference type="RefSeq" id="WP_092016886.1">
    <property type="nucleotide sequence ID" value="NZ_FOXH01000005.1"/>
</dbReference>
<sequence length="194" mass="22666">MSKILFFDIETTGLDNQKNGIHQLACIVDIDGKEAERFNLKLKPFKDDVIEEQALAIGNVTYEQITGPDYLEPTYQKNKLCDILKKYVDKFDKLDKMHLAGYNNASFDNQFLRRLFEKCGDNYFGSWFWSDSIDVMVLSSYKFQNKRSQMPNFKLGTVAQYSGIKVQDDGLHDALYDIELTRKIYYKLMFNKEV</sequence>
<keyword evidence="1" id="KW-0540">Nuclease</keyword>
<dbReference type="Pfam" id="PF00929">
    <property type="entry name" value="RNase_T"/>
    <property type="match status" value="1"/>
</dbReference>
<dbReference type="Gene3D" id="3.30.420.10">
    <property type="entry name" value="Ribonuclease H-like superfamily/Ribonuclease H"/>
    <property type="match status" value="1"/>
</dbReference>
<keyword evidence="3" id="KW-0269">Exonuclease</keyword>
<dbReference type="GO" id="GO:0008408">
    <property type="term" value="F:3'-5' exonuclease activity"/>
    <property type="evidence" value="ECO:0007669"/>
    <property type="project" value="TreeGrafter"/>
</dbReference>
<organism evidence="5 6">
    <name type="scientific">Pseudarcicella hirudinis</name>
    <dbReference type="NCBI Taxonomy" id="1079859"/>
    <lineage>
        <taxon>Bacteria</taxon>
        <taxon>Pseudomonadati</taxon>
        <taxon>Bacteroidota</taxon>
        <taxon>Cytophagia</taxon>
        <taxon>Cytophagales</taxon>
        <taxon>Flectobacillaceae</taxon>
        <taxon>Pseudarcicella</taxon>
    </lineage>
</organism>
<dbReference type="InterPro" id="IPR012337">
    <property type="entry name" value="RNaseH-like_sf"/>
</dbReference>
<dbReference type="CDD" id="cd06127">
    <property type="entry name" value="DEDDh"/>
    <property type="match status" value="1"/>
</dbReference>
<reference evidence="5 6" key="1">
    <citation type="submission" date="2016-10" db="EMBL/GenBank/DDBJ databases">
        <authorList>
            <person name="de Groot N.N."/>
        </authorList>
    </citation>
    <scope>NUCLEOTIDE SEQUENCE [LARGE SCALE GENOMIC DNA]</scope>
    <source>
        <strain evidence="6">E92,LMG 26720,CCM 7988</strain>
    </source>
</reference>
<protein>
    <submittedName>
        <fullName evidence="5">DNA polymerase-3 subunit epsilon</fullName>
    </submittedName>
</protein>
<dbReference type="GO" id="GO:0006259">
    <property type="term" value="P:DNA metabolic process"/>
    <property type="evidence" value="ECO:0007669"/>
    <property type="project" value="UniProtKB-ARBA"/>
</dbReference>
<evidence type="ECO:0000256" key="3">
    <source>
        <dbReference type="ARBA" id="ARBA00022839"/>
    </source>
</evidence>
<keyword evidence="2" id="KW-0378">Hydrolase</keyword>
<dbReference type="InterPro" id="IPR013520">
    <property type="entry name" value="Ribonucl_H"/>
</dbReference>
<dbReference type="EMBL" id="FOXH01000005">
    <property type="protein sequence ID" value="SFP76155.1"/>
    <property type="molecule type" value="Genomic_DNA"/>
</dbReference>
<proteinExistence type="predicted"/>
<dbReference type="OrthoDB" id="9803925at2"/>
<dbReference type="SMART" id="SM00479">
    <property type="entry name" value="EXOIII"/>
    <property type="match status" value="1"/>
</dbReference>
<dbReference type="SUPFAM" id="SSF53098">
    <property type="entry name" value="Ribonuclease H-like"/>
    <property type="match status" value="1"/>
</dbReference>
<dbReference type="InterPro" id="IPR036397">
    <property type="entry name" value="RNaseH_sf"/>
</dbReference>
<dbReference type="PANTHER" id="PTHR30231">
    <property type="entry name" value="DNA POLYMERASE III SUBUNIT EPSILON"/>
    <property type="match status" value="1"/>
</dbReference>
<evidence type="ECO:0000256" key="1">
    <source>
        <dbReference type="ARBA" id="ARBA00022722"/>
    </source>
</evidence>
<accession>A0A1I5SZF3</accession>
<evidence type="ECO:0000259" key="4">
    <source>
        <dbReference type="SMART" id="SM00479"/>
    </source>
</evidence>
<evidence type="ECO:0000256" key="2">
    <source>
        <dbReference type="ARBA" id="ARBA00022801"/>
    </source>
</evidence>
<dbReference type="AlphaFoldDB" id="A0A1I5SZF3"/>